<comment type="caution">
    <text evidence="1">The sequence shown here is derived from an EMBL/GenBank/DDBJ whole genome shotgun (WGS) entry which is preliminary data.</text>
</comment>
<reference evidence="1 2" key="1">
    <citation type="journal article" date="2021" name="Hortic Res">
        <title>High-quality reference genome and annotation aids understanding of berry development for evergreen blueberry (Vaccinium darrowii).</title>
        <authorList>
            <person name="Yu J."/>
            <person name="Hulse-Kemp A.M."/>
            <person name="Babiker E."/>
            <person name="Staton M."/>
        </authorList>
    </citation>
    <scope>NUCLEOTIDE SEQUENCE [LARGE SCALE GENOMIC DNA]</scope>
    <source>
        <strain evidence="2">cv. NJ 8807/NJ 8810</strain>
        <tissue evidence="1">Young leaf</tissue>
    </source>
</reference>
<protein>
    <submittedName>
        <fullName evidence="1">Uncharacterized protein</fullName>
    </submittedName>
</protein>
<keyword evidence="2" id="KW-1185">Reference proteome</keyword>
<accession>A0ACB7YGG3</accession>
<dbReference type="EMBL" id="CM037158">
    <property type="protein sequence ID" value="KAH7852482.1"/>
    <property type="molecule type" value="Genomic_DNA"/>
</dbReference>
<organism evidence="1 2">
    <name type="scientific">Vaccinium darrowii</name>
    <dbReference type="NCBI Taxonomy" id="229202"/>
    <lineage>
        <taxon>Eukaryota</taxon>
        <taxon>Viridiplantae</taxon>
        <taxon>Streptophyta</taxon>
        <taxon>Embryophyta</taxon>
        <taxon>Tracheophyta</taxon>
        <taxon>Spermatophyta</taxon>
        <taxon>Magnoliopsida</taxon>
        <taxon>eudicotyledons</taxon>
        <taxon>Gunneridae</taxon>
        <taxon>Pentapetalae</taxon>
        <taxon>asterids</taxon>
        <taxon>Ericales</taxon>
        <taxon>Ericaceae</taxon>
        <taxon>Vaccinioideae</taxon>
        <taxon>Vaccinieae</taxon>
        <taxon>Vaccinium</taxon>
    </lineage>
</organism>
<sequence>MPALVMLLALFFIIIRLDSNCGSLASNVSCLENEREALIKFKENLTDEANRLRSWVGQDCCTWKGVGCSSRIGHVMKLDLRNDFDKFNYTAIFRINKLGGEISPSLVELKHLSHLDLSGNNLSGVDFLGSLKSLRYLNLSYSNLVGKVPHNLGNLSRLQYLDLNSPLRRGFEGPLPSCMGNMTQLTVLDLSDNQFKGEIPNSMKNLCSLRIFDLALNYFSGEIVSPLYGCIRTSLEELNLMFNSFTGQLPNYLGEFKNLERLCVDYNSFSGPLPSSLGRLSHLRELDARYNQLNGSIPVGLGQLSNLQFLDLSGNSLGGMLYEQHFTTLKSLKELHLSSNSLVINVSSQWVPPFQLQILEMGSCTLGPQFPTWLQTQRHVTRLDMSNASISDIMPDWFEHMSSCTESLDISNNHMRGKLPKFQTKCNDSGSFRKYWSLSSNKFDGPLSTLPSSTSLLDLSDNLLSGPIPVGNYSGIEFLVLSNNHFSGVIPVSLCSAATTQIIDLSKNRLSGRIPRCLGNLGELYVLDLSSNSLHGHIPSSLGFLQQLEYLHLRNNTFHGELPLSLQNLTSIHTLDLGENSFTGVIPPWIGDKLSDLVFLSLQSNNFYGGIPVQLCHLSALQLLDLAHNNITGDIPSCFHNFTAMAALEHNNYFGGSESYEDNILVTMKGRELEYTKILQFVTSIDLSTNGITGEIPEGLTALLGLLNLNLSGNHLTGRIPEKIGNLKQLESLDLSRNKLFGSIPHSLSNLNSLSHLNLSFNNLSGRIPTGNQLQTLDDQSIYVGNDGLCGAPLTKSCPGDESTYHDGDHQVLVGNGEEDEIEVMWFCAGIGPGFVVGLLGVMCTLYFKREWRYVYFQFVEDTYSRIFVAIAVKANWLRRKFHP</sequence>
<name>A0ACB7YGG3_9ERIC</name>
<dbReference type="Proteomes" id="UP000828048">
    <property type="component" value="Chromosome 8"/>
</dbReference>
<gene>
    <name evidence="1" type="ORF">Vadar_025337</name>
</gene>
<proteinExistence type="predicted"/>
<evidence type="ECO:0000313" key="1">
    <source>
        <dbReference type="EMBL" id="KAH7852482.1"/>
    </source>
</evidence>
<evidence type="ECO:0000313" key="2">
    <source>
        <dbReference type="Proteomes" id="UP000828048"/>
    </source>
</evidence>